<organism evidence="4">
    <name type="scientific">Streptomyces sp. gb1(2016)</name>
    <dbReference type="NCBI Taxonomy" id="1828321"/>
    <lineage>
        <taxon>Bacteria</taxon>
        <taxon>Bacillati</taxon>
        <taxon>Actinomycetota</taxon>
        <taxon>Actinomycetes</taxon>
        <taxon>Kitasatosporales</taxon>
        <taxon>Streptomycetaceae</taxon>
        <taxon>Streptomyces</taxon>
    </lineage>
</organism>
<dbReference type="Gene3D" id="1.10.1200.10">
    <property type="entry name" value="ACP-like"/>
    <property type="match status" value="1"/>
</dbReference>
<dbReference type="InterPro" id="IPR036736">
    <property type="entry name" value="ACP-like_sf"/>
</dbReference>
<dbReference type="SUPFAM" id="SSF47336">
    <property type="entry name" value="ACP-like"/>
    <property type="match status" value="1"/>
</dbReference>
<gene>
    <name evidence="4" type="ORF">EAO74_08200</name>
</gene>
<sequence length="90" mass="9839">MTTHEFTLDDLRRILLEGAGADEGVDLEGDILDVQFEALGYESLALLETGSRIEREYAIVLDEDLLTDADTPRALITAVNEHLLAAPRAA</sequence>
<evidence type="ECO:0000256" key="1">
    <source>
        <dbReference type="ARBA" id="ARBA00022450"/>
    </source>
</evidence>
<protein>
    <submittedName>
        <fullName evidence="4">Acyl carrier protein</fullName>
    </submittedName>
</protein>
<dbReference type="InterPro" id="IPR009081">
    <property type="entry name" value="PP-bd_ACP"/>
</dbReference>
<evidence type="ECO:0000259" key="3">
    <source>
        <dbReference type="PROSITE" id="PS50075"/>
    </source>
</evidence>
<dbReference type="PROSITE" id="PS50075">
    <property type="entry name" value="CARRIER"/>
    <property type="match status" value="1"/>
</dbReference>
<dbReference type="PROSITE" id="PS00012">
    <property type="entry name" value="PHOSPHOPANTETHEINE"/>
    <property type="match status" value="1"/>
</dbReference>
<evidence type="ECO:0000313" key="4">
    <source>
        <dbReference type="EMBL" id="TXS31887.1"/>
    </source>
</evidence>
<proteinExistence type="predicted"/>
<reference evidence="4" key="1">
    <citation type="submission" date="2018-10" db="EMBL/GenBank/DDBJ databases">
        <authorList>
            <person name="Hariharan J."/>
            <person name="Choudoir M.J."/>
            <person name="Diebold P."/>
            <person name="Panke-Buisse K."/>
            <person name="Campbell A.N."/>
            <person name="Buckley D.H."/>
        </authorList>
    </citation>
    <scope>NUCLEOTIDE SEQUENCE</scope>
    <source>
        <strain evidence="4">Gb1</strain>
    </source>
</reference>
<dbReference type="AlphaFoldDB" id="A0A652L7Z1"/>
<dbReference type="InterPro" id="IPR006162">
    <property type="entry name" value="Ppantetheine_attach_site"/>
</dbReference>
<dbReference type="Pfam" id="PF00550">
    <property type="entry name" value="PP-binding"/>
    <property type="match status" value="1"/>
</dbReference>
<dbReference type="EMBL" id="RDBM01000026">
    <property type="protein sequence ID" value="TXS31887.1"/>
    <property type="molecule type" value="Genomic_DNA"/>
</dbReference>
<accession>A0A652L7Z1</accession>
<evidence type="ECO:0000256" key="2">
    <source>
        <dbReference type="ARBA" id="ARBA00022553"/>
    </source>
</evidence>
<keyword evidence="2" id="KW-0597">Phosphoprotein</keyword>
<dbReference type="RefSeq" id="WP_124277446.1">
    <property type="nucleotide sequence ID" value="NZ_RDBM01000026.1"/>
</dbReference>
<feature type="domain" description="Carrier" evidence="3">
    <location>
        <begin position="5"/>
        <end position="83"/>
    </location>
</feature>
<comment type="caution">
    <text evidence="4">The sequence shown here is derived from an EMBL/GenBank/DDBJ whole genome shotgun (WGS) entry which is preliminary data.</text>
</comment>
<keyword evidence="1" id="KW-0596">Phosphopantetheine</keyword>
<name>A0A652L7Z1_9ACTN</name>